<feature type="region of interest" description="Disordered" evidence="8">
    <location>
        <begin position="13"/>
        <end position="39"/>
    </location>
</feature>
<evidence type="ECO:0000256" key="8">
    <source>
        <dbReference type="SAM" id="MobiDB-lite"/>
    </source>
</evidence>
<dbReference type="InterPro" id="IPR016024">
    <property type="entry name" value="ARM-type_fold"/>
</dbReference>
<feature type="region of interest" description="Disordered" evidence="8">
    <location>
        <begin position="972"/>
        <end position="1102"/>
    </location>
</feature>
<gene>
    <name evidence="10" type="ORF">g.6890</name>
</gene>
<dbReference type="EMBL" id="GDKF01002157">
    <property type="protein sequence ID" value="JAT76465.1"/>
    <property type="molecule type" value="Transcribed_RNA"/>
</dbReference>
<protein>
    <recommendedName>
        <fullName evidence="9">Nuclear condensin complex subunit 3 C-terminal domain-containing protein</fullName>
    </recommendedName>
</protein>
<dbReference type="AlphaFoldDB" id="A0A1D2AC19"/>
<keyword evidence="4" id="KW-0132">Cell division</keyword>
<evidence type="ECO:0000256" key="7">
    <source>
        <dbReference type="ARBA" id="ARBA00023306"/>
    </source>
</evidence>
<feature type="compositionally biased region" description="Acidic residues" evidence="8">
    <location>
        <begin position="1052"/>
        <end position="1061"/>
    </location>
</feature>
<keyword evidence="7" id="KW-0131">Cell cycle</keyword>
<evidence type="ECO:0000256" key="4">
    <source>
        <dbReference type="ARBA" id="ARBA00022618"/>
    </source>
</evidence>
<proteinExistence type="inferred from homology"/>
<dbReference type="GO" id="GO:0000796">
    <property type="term" value="C:condensin complex"/>
    <property type="evidence" value="ECO:0007669"/>
    <property type="project" value="InterPro"/>
</dbReference>
<organism evidence="10">
    <name type="scientific">Auxenochlorella protothecoides</name>
    <name type="common">Green microalga</name>
    <name type="synonym">Chlorella protothecoides</name>
    <dbReference type="NCBI Taxonomy" id="3075"/>
    <lineage>
        <taxon>Eukaryota</taxon>
        <taxon>Viridiplantae</taxon>
        <taxon>Chlorophyta</taxon>
        <taxon>core chlorophytes</taxon>
        <taxon>Trebouxiophyceae</taxon>
        <taxon>Chlorellales</taxon>
        <taxon>Chlorellaceae</taxon>
        <taxon>Auxenochlorella</taxon>
    </lineage>
</organism>
<reference evidence="10" key="1">
    <citation type="submission" date="2015-08" db="EMBL/GenBank/DDBJ databases">
        <authorList>
            <person name="Babu N.S."/>
            <person name="Beckwith C.J."/>
            <person name="Beseler K.G."/>
            <person name="Brison A."/>
            <person name="Carone J.V."/>
            <person name="Caskin T.P."/>
            <person name="Diamond M."/>
            <person name="Durham M.E."/>
            <person name="Foxe J.M."/>
            <person name="Go M."/>
            <person name="Henderson B.A."/>
            <person name="Jones I.B."/>
            <person name="McGettigan J.A."/>
            <person name="Micheletti S.J."/>
            <person name="Nasrallah M.E."/>
            <person name="Ortiz D."/>
            <person name="Piller C.R."/>
            <person name="Privatt S.R."/>
            <person name="Schneider S.L."/>
            <person name="Sharp S."/>
            <person name="Smith T.C."/>
            <person name="Stanton J.D."/>
            <person name="Ullery H.E."/>
            <person name="Wilson R.J."/>
            <person name="Serrano M.G."/>
            <person name="Buck G."/>
            <person name="Lee V."/>
            <person name="Wang Y."/>
            <person name="Carvalho R."/>
            <person name="Voegtly L."/>
            <person name="Shi R."/>
            <person name="Duckworth R."/>
            <person name="Johnson A."/>
            <person name="Loviza R."/>
            <person name="Walstead R."/>
            <person name="Shah Z."/>
            <person name="Kiflezghi M."/>
            <person name="Wade K."/>
            <person name="Ball S.L."/>
            <person name="Bradley K.W."/>
            <person name="Asai D.J."/>
            <person name="Bowman C.A."/>
            <person name="Russell D.A."/>
            <person name="Pope W.H."/>
            <person name="Jacobs-Sera D."/>
            <person name="Hendrix R.W."/>
            <person name="Hatfull G.F."/>
        </authorList>
    </citation>
    <scope>NUCLEOTIDE SEQUENCE</scope>
</reference>
<dbReference type="PANTHER" id="PTHR14418:SF5">
    <property type="entry name" value="CONDENSIN COMPLEX SUBUNIT 3"/>
    <property type="match status" value="1"/>
</dbReference>
<feature type="domain" description="Nuclear condensin complex subunit 3 C-terminal" evidence="9">
    <location>
        <begin position="658"/>
        <end position="892"/>
    </location>
</feature>
<dbReference type="InterPro" id="IPR027165">
    <property type="entry name" value="CND3"/>
</dbReference>
<feature type="compositionally biased region" description="Gly residues" evidence="8">
    <location>
        <begin position="1065"/>
        <end position="1074"/>
    </location>
</feature>
<dbReference type="Pfam" id="PF12719">
    <property type="entry name" value="Cnd3"/>
    <property type="match status" value="1"/>
</dbReference>
<comment type="subcellular location">
    <subcellularLocation>
        <location evidence="1">Chromosome</location>
    </subcellularLocation>
</comment>
<dbReference type="InterPro" id="IPR025977">
    <property type="entry name" value="Cnd3_C"/>
</dbReference>
<dbReference type="GO" id="GO:0007076">
    <property type="term" value="P:mitotic chromosome condensation"/>
    <property type="evidence" value="ECO:0007669"/>
    <property type="project" value="InterPro"/>
</dbReference>
<dbReference type="InterPro" id="IPR011989">
    <property type="entry name" value="ARM-like"/>
</dbReference>
<dbReference type="Gene3D" id="1.25.10.10">
    <property type="entry name" value="Leucine-rich Repeat Variant"/>
    <property type="match status" value="1"/>
</dbReference>
<keyword evidence="6" id="KW-0226">DNA condensation</keyword>
<name>A0A1D2AC19_AUXPR</name>
<comment type="similarity">
    <text evidence="2">Belongs to the CND3 (condensin subunit 3) family.</text>
</comment>
<dbReference type="GO" id="GO:0051301">
    <property type="term" value="P:cell division"/>
    <property type="evidence" value="ECO:0007669"/>
    <property type="project" value="UniProtKB-KW"/>
</dbReference>
<dbReference type="GO" id="GO:0000793">
    <property type="term" value="C:condensed chromosome"/>
    <property type="evidence" value="ECO:0007669"/>
    <property type="project" value="TreeGrafter"/>
</dbReference>
<evidence type="ECO:0000256" key="6">
    <source>
        <dbReference type="ARBA" id="ARBA00023067"/>
    </source>
</evidence>
<feature type="compositionally biased region" description="Acidic residues" evidence="8">
    <location>
        <begin position="1005"/>
        <end position="1020"/>
    </location>
</feature>
<keyword evidence="3" id="KW-0158">Chromosome</keyword>
<accession>A0A1D2AC19</accession>
<evidence type="ECO:0000256" key="5">
    <source>
        <dbReference type="ARBA" id="ARBA00022776"/>
    </source>
</evidence>
<feature type="non-terminal residue" evidence="10">
    <location>
        <position position="1"/>
    </location>
</feature>
<evidence type="ECO:0000256" key="3">
    <source>
        <dbReference type="ARBA" id="ARBA00022454"/>
    </source>
</evidence>
<dbReference type="PANTHER" id="PTHR14418">
    <property type="entry name" value="CONDENSIN COMPLEX SUBUNIT 3-RELATED"/>
    <property type="match status" value="1"/>
</dbReference>
<evidence type="ECO:0000259" key="9">
    <source>
        <dbReference type="Pfam" id="PF12719"/>
    </source>
</evidence>
<keyword evidence="5" id="KW-0498">Mitosis</keyword>
<dbReference type="SUPFAM" id="SSF48371">
    <property type="entry name" value="ARM repeat"/>
    <property type="match status" value="1"/>
</dbReference>
<evidence type="ECO:0000313" key="10">
    <source>
        <dbReference type="EMBL" id="JAT76465.1"/>
    </source>
</evidence>
<sequence>LFRGSDTHWWKAWHPPDPDSTIPGTARRAGTPSSHTRRQSFTMARERGSLNVMSVPVFLNEAQRGSSGAHLRLAKALWEVCDEEPARAGADLVHAFKLIMTCGERTMYVDRVLRFLATFAAQASDEGRLTFLEQLLQSLASLMHAEDAPARWRACQLAQALLSGLPADAGLSEDVADGLQAALLERAADARPAVRAAAARALARLPDPGEDGDFAACPITATLIRLASHDASREVRRGALASLPPCVLAARAVLERSLDPDDDVRRVAYLTAAHGAGPRDLAPAQRALLIRRGLRDRCPAVAAAALRLVQAWLAGCDGDPLSLLSLLDAHGRDAGELALRALLDAGTLNPVRLMAAWAEAGVTPRCVTSESGAKDAAAGQAEEGDQLHVADVGADLALAWCVVAQAAQERAHAAGRSAASAAGATADIEAAAASAALEALDAFLPSSWEEAAATHSAVKGEQPEAADHLLLMFATCLDTGDAAARRTASDLVLRELVGEGDELAAEPRGLAAPIREVAARALARLLRVASPASGQLAQVAVERLCERCEAGETSSAFASPRLLSALALALQALPPRGVSSLLDRVWGTVLSRRMPRQAPETGHAGWGPAGLAAGGAGLLAASPAAPRGVVAAVVPRLARLLAQGVEDGEADAWTAAGTAAQALGDIAARHGVARVDEWLAGEDSRPCVPTMLCALGAWRHDLLAGGEEGPERSRARDEAGAALAAALGRLMVLGQLSPGRAVPESEALEALISLLGLAFDPTTEAAPQFRQTLTVALETLASLSLQAQSLLASALLPAARRAAAADAACSRTAPASAATAPVVMRFVAQLLHTPVWSADASDPGQPRQRAASSHESLALVLVRELAAWRESGAATAAARAYASALARLLSTLPLRAGLQGDAAATLAAAHEALEELVGDAAFTRQAGSVLAREARAAAARLRERHEAAAEQVDSDALQCAAEGSHATHAELTTGCPLPFGRQGAGKAAPRRASRSAFAGGGAGEPDADDATSDEDDDDEVGNAAVGPAPRRRLPRRSTTSGVRYRAASSESDGSEGEEDSDAGSSAGGSDGGGAQETVSEGQENEGMRRPRTSAAAALEKPEVRRLRAALAENCVL</sequence>
<evidence type="ECO:0000256" key="1">
    <source>
        <dbReference type="ARBA" id="ARBA00004286"/>
    </source>
</evidence>
<evidence type="ECO:0000256" key="2">
    <source>
        <dbReference type="ARBA" id="ARBA00006533"/>
    </source>
</evidence>